<feature type="compositionally biased region" description="Polar residues" evidence="1">
    <location>
        <begin position="259"/>
        <end position="281"/>
    </location>
</feature>
<gene>
    <name evidence="2" type="ORF">IM811_009639</name>
</gene>
<proteinExistence type="predicted"/>
<dbReference type="AlphaFoldDB" id="A0A8H7K1D5"/>
<dbReference type="EMBL" id="JADCTT010000022">
    <property type="protein sequence ID" value="KAF9742339.1"/>
    <property type="molecule type" value="Genomic_DNA"/>
</dbReference>
<feature type="compositionally biased region" description="Polar residues" evidence="1">
    <location>
        <begin position="156"/>
        <end position="169"/>
    </location>
</feature>
<dbReference type="Proteomes" id="UP000616885">
    <property type="component" value="Unassembled WGS sequence"/>
</dbReference>
<feature type="compositionally biased region" description="Polar residues" evidence="1">
    <location>
        <begin position="185"/>
        <end position="204"/>
    </location>
</feature>
<evidence type="ECO:0000313" key="2">
    <source>
        <dbReference type="EMBL" id="KAF9742339.1"/>
    </source>
</evidence>
<protein>
    <submittedName>
        <fullName evidence="2">Uncharacterized protein</fullName>
    </submittedName>
</protein>
<feature type="compositionally biased region" description="Low complexity" evidence="1">
    <location>
        <begin position="222"/>
        <end position="231"/>
    </location>
</feature>
<name>A0A8H7K1D5_BIOOC</name>
<evidence type="ECO:0000313" key="3">
    <source>
        <dbReference type="Proteomes" id="UP000616885"/>
    </source>
</evidence>
<feature type="compositionally biased region" description="Basic and acidic residues" evidence="1">
    <location>
        <begin position="115"/>
        <end position="124"/>
    </location>
</feature>
<evidence type="ECO:0000256" key="1">
    <source>
        <dbReference type="SAM" id="MobiDB-lite"/>
    </source>
</evidence>
<feature type="region of interest" description="Disordered" evidence="1">
    <location>
        <begin position="307"/>
        <end position="335"/>
    </location>
</feature>
<sequence>MPRQKDTATTVTAWLGAPPVAADGFAFANGDFFAEASGQNRHRRATLGELKEHFSSGSDKDHPAHWFEAQLIHYGLRPSKTKSVARMRLYDAVNTGELTVPTHLASLESNLRKEWAKNNRETKKGSKTAAASETKKKPTTAATQKATGTKRKVNDNTDAAPTSGASTPHGTKRTKTATSKDKSSPKASYSAKNSTGSKATPTTLASTSRRGGISRGSRRGVSRTASSSVHSRAVRRGGVSQGPGRGVLATVSSSASSSRPIQTARCSAPLRSSQSNPSSQIRAGRHDDDSNTFGNYIRYDFDDVNDDFDGANGNDHSDNDDPPPPYSESEHDEETCGENITLTPLSYVKGRYAITCPYVAENYPLYGSDYVLLFDISGSSLWASFDLGVVQGVMYFPNSPRQLSYDPVPFK</sequence>
<comment type="caution">
    <text evidence="2">The sequence shown here is derived from an EMBL/GenBank/DDBJ whole genome shotgun (WGS) entry which is preliminary data.</text>
</comment>
<reference evidence="2" key="1">
    <citation type="submission" date="2020-10" db="EMBL/GenBank/DDBJ databases">
        <title>High-Quality Genome Resource of Clonostachys rosea strain S41 by Oxford Nanopore Long-Read Sequencing.</title>
        <authorList>
            <person name="Wang H."/>
        </authorList>
    </citation>
    <scope>NUCLEOTIDE SEQUENCE</scope>
    <source>
        <strain evidence="2">S41</strain>
    </source>
</reference>
<feature type="region of interest" description="Disordered" evidence="1">
    <location>
        <begin position="115"/>
        <end position="289"/>
    </location>
</feature>
<organism evidence="2 3">
    <name type="scientific">Bionectria ochroleuca</name>
    <name type="common">Gliocladium roseum</name>
    <dbReference type="NCBI Taxonomy" id="29856"/>
    <lineage>
        <taxon>Eukaryota</taxon>
        <taxon>Fungi</taxon>
        <taxon>Dikarya</taxon>
        <taxon>Ascomycota</taxon>
        <taxon>Pezizomycotina</taxon>
        <taxon>Sordariomycetes</taxon>
        <taxon>Hypocreomycetidae</taxon>
        <taxon>Hypocreales</taxon>
        <taxon>Bionectriaceae</taxon>
        <taxon>Clonostachys</taxon>
    </lineage>
</organism>
<accession>A0A8H7K1D5</accession>